<comment type="caution">
    <text evidence="1">The sequence shown here is derived from an EMBL/GenBank/DDBJ whole genome shotgun (WGS) entry which is preliminary data.</text>
</comment>
<name>A0A5C5XQ61_9BACT</name>
<evidence type="ECO:0000313" key="2">
    <source>
        <dbReference type="Proteomes" id="UP000318053"/>
    </source>
</evidence>
<gene>
    <name evidence="1" type="ORF">CA85_35630</name>
</gene>
<accession>A0A5C5XQ61</accession>
<proteinExistence type="predicted"/>
<dbReference type="AlphaFoldDB" id="A0A5C5XQ61"/>
<organism evidence="1 2">
    <name type="scientific">Allorhodopirellula solitaria</name>
    <dbReference type="NCBI Taxonomy" id="2527987"/>
    <lineage>
        <taxon>Bacteria</taxon>
        <taxon>Pseudomonadati</taxon>
        <taxon>Planctomycetota</taxon>
        <taxon>Planctomycetia</taxon>
        <taxon>Pirellulales</taxon>
        <taxon>Pirellulaceae</taxon>
        <taxon>Allorhodopirellula</taxon>
    </lineage>
</organism>
<keyword evidence="2" id="KW-1185">Reference proteome</keyword>
<reference evidence="1 2" key="1">
    <citation type="submission" date="2019-02" db="EMBL/GenBank/DDBJ databases">
        <title>Deep-cultivation of Planctomycetes and their phenomic and genomic characterization uncovers novel biology.</title>
        <authorList>
            <person name="Wiegand S."/>
            <person name="Jogler M."/>
            <person name="Boedeker C."/>
            <person name="Pinto D."/>
            <person name="Vollmers J."/>
            <person name="Rivas-Marin E."/>
            <person name="Kohn T."/>
            <person name="Peeters S.H."/>
            <person name="Heuer A."/>
            <person name="Rast P."/>
            <person name="Oberbeckmann S."/>
            <person name="Bunk B."/>
            <person name="Jeske O."/>
            <person name="Meyerdierks A."/>
            <person name="Storesund J.E."/>
            <person name="Kallscheuer N."/>
            <person name="Luecker S."/>
            <person name="Lage O.M."/>
            <person name="Pohl T."/>
            <person name="Merkel B.J."/>
            <person name="Hornburger P."/>
            <person name="Mueller R.-W."/>
            <person name="Bruemmer F."/>
            <person name="Labrenz M."/>
            <person name="Spormann A.M."/>
            <person name="Op Den Camp H."/>
            <person name="Overmann J."/>
            <person name="Amann R."/>
            <person name="Jetten M.S.M."/>
            <person name="Mascher T."/>
            <person name="Medema M.H."/>
            <person name="Devos D.P."/>
            <person name="Kaster A.-K."/>
            <person name="Ovreas L."/>
            <person name="Rohde M."/>
            <person name="Galperin M.Y."/>
            <person name="Jogler C."/>
        </authorList>
    </citation>
    <scope>NUCLEOTIDE SEQUENCE [LARGE SCALE GENOMIC DNA]</scope>
    <source>
        <strain evidence="1 2">CA85</strain>
    </source>
</reference>
<dbReference type="EMBL" id="SJPK01000009">
    <property type="protein sequence ID" value="TWT64778.1"/>
    <property type="molecule type" value="Genomic_DNA"/>
</dbReference>
<protein>
    <submittedName>
        <fullName evidence="1">Uncharacterized protein</fullName>
    </submittedName>
</protein>
<dbReference type="Proteomes" id="UP000318053">
    <property type="component" value="Unassembled WGS sequence"/>
</dbReference>
<evidence type="ECO:0000313" key="1">
    <source>
        <dbReference type="EMBL" id="TWT64778.1"/>
    </source>
</evidence>
<sequence length="195" mass="22140">MPSGFASPPPTGSLDAARKGAIASLHRNARRLVATVPWREWFREISPIAIGNLQLNSPPRKSRRRSTELRPFWSLSPQPHVLVAPSEWCHCRGCCRIHSRAHQRDKSLIGSQRCFIAALEPSCERERSASDPRPSPWKRKQRRDLCCVAPDCIGCVRSPRHPSNPPPLLTSRFRDSVMGVPLRTRYRYVEPPPQL</sequence>